<dbReference type="RefSeq" id="WP_101343654.1">
    <property type="nucleotide sequence ID" value="NZ_PJAI02000018.1"/>
</dbReference>
<dbReference type="Pfam" id="PF13439">
    <property type="entry name" value="Glyco_transf_4"/>
    <property type="match status" value="1"/>
</dbReference>
<feature type="domain" description="Glycosyltransferase subfamily 4-like N-terminal" evidence="2">
    <location>
        <begin position="12"/>
        <end position="172"/>
    </location>
</feature>
<comment type="caution">
    <text evidence="3">The sequence shown here is derived from an EMBL/GenBank/DDBJ whole genome shotgun (WGS) entry which is preliminary data.</text>
</comment>
<dbReference type="InterPro" id="IPR028098">
    <property type="entry name" value="Glyco_trans_4-like_N"/>
</dbReference>
<organism evidence="3 4">
    <name type="scientific">Colwellia echini</name>
    <dbReference type="NCBI Taxonomy" id="1982103"/>
    <lineage>
        <taxon>Bacteria</taxon>
        <taxon>Pseudomonadati</taxon>
        <taxon>Pseudomonadota</taxon>
        <taxon>Gammaproteobacteria</taxon>
        <taxon>Alteromonadales</taxon>
        <taxon>Colwelliaceae</taxon>
        <taxon>Colwellia</taxon>
    </lineage>
</organism>
<dbReference type="InterPro" id="IPR001296">
    <property type="entry name" value="Glyco_trans_1"/>
</dbReference>
<proteinExistence type="predicted"/>
<accession>A0ABY3MUN8</accession>
<name>A0ABY3MUN8_9GAMM</name>
<keyword evidence="4" id="KW-1185">Reference proteome</keyword>
<reference evidence="3 4" key="1">
    <citation type="submission" date="2019-08" db="EMBL/GenBank/DDBJ databases">
        <title>Microbe sample from Colwellia echini.</title>
        <authorList>
            <person name="Christiansen L."/>
            <person name="Pathiraja D."/>
            <person name="Schultz-Johansen M."/>
            <person name="Choi I.-G."/>
            <person name="Stougaard P."/>
        </authorList>
    </citation>
    <scope>NUCLEOTIDE SEQUENCE [LARGE SCALE GENOMIC DNA]</scope>
    <source>
        <strain evidence="3 4">A3</strain>
    </source>
</reference>
<evidence type="ECO:0000313" key="3">
    <source>
        <dbReference type="EMBL" id="TYK64777.1"/>
    </source>
</evidence>
<dbReference type="CDD" id="cd03811">
    <property type="entry name" value="GT4_GT28_WabH-like"/>
    <property type="match status" value="1"/>
</dbReference>
<protein>
    <submittedName>
        <fullName evidence="3">Glycosyltransferase</fullName>
    </submittedName>
</protein>
<evidence type="ECO:0000259" key="1">
    <source>
        <dbReference type="Pfam" id="PF00534"/>
    </source>
</evidence>
<gene>
    <name evidence="3" type="ORF">CWS31_013875</name>
</gene>
<dbReference type="EMBL" id="PJAI02000018">
    <property type="protein sequence ID" value="TYK64777.1"/>
    <property type="molecule type" value="Genomic_DNA"/>
</dbReference>
<dbReference type="Proteomes" id="UP000815846">
    <property type="component" value="Unassembled WGS sequence"/>
</dbReference>
<dbReference type="PANTHER" id="PTHR12526">
    <property type="entry name" value="GLYCOSYLTRANSFERASE"/>
    <property type="match status" value="1"/>
</dbReference>
<dbReference type="SUPFAM" id="SSF53756">
    <property type="entry name" value="UDP-Glycosyltransferase/glycogen phosphorylase"/>
    <property type="match status" value="1"/>
</dbReference>
<evidence type="ECO:0000313" key="4">
    <source>
        <dbReference type="Proteomes" id="UP000815846"/>
    </source>
</evidence>
<dbReference type="Pfam" id="PF00534">
    <property type="entry name" value="Glycos_transf_1"/>
    <property type="match status" value="1"/>
</dbReference>
<dbReference type="PANTHER" id="PTHR12526:SF630">
    <property type="entry name" value="GLYCOSYLTRANSFERASE"/>
    <property type="match status" value="1"/>
</dbReference>
<evidence type="ECO:0000259" key="2">
    <source>
        <dbReference type="Pfam" id="PF13439"/>
    </source>
</evidence>
<dbReference type="Gene3D" id="3.40.50.2000">
    <property type="entry name" value="Glycogen Phosphorylase B"/>
    <property type="match status" value="2"/>
</dbReference>
<feature type="domain" description="Glycosyl transferase family 1" evidence="1">
    <location>
        <begin position="206"/>
        <end position="346"/>
    </location>
</feature>
<sequence>MKIIFRISKLGFGGAEQVFISVARELSKTHPITIIFAVDSEQGDNVTHVKSLGFEVVSLNASRTLNSIVPLAKLITKEKPDVVISAYTDTNAACLLSKVIARYKVPVIVSEHAALNEHWQFKSNSKKKVLRFYVGWVYKLADKVLCVSKGLEQQVNLLLKQPSKTLTIYNPVRFNGSFNKGLKNENDEKNETQVIKNIESARVLRLVAVGRVVPQKDYSTLIKAISIIKQQQNVHLNIVGGTTDKKEFNKVKSLVAEYGLEKTIEFVGYSDAVETYYKKADVFVLSSAWEGFGNVIVEAMSFGLPIVSTNCNYGPAEILIDGKYGRLAEVGDSESLAKIIIKEALDPLVTGETLIKRSKDFSEEIIASQYYELINEVIKHDS</sequence>